<gene>
    <name evidence="1" type="ORF">WS70_19170</name>
</gene>
<reference evidence="1 2" key="1">
    <citation type="submission" date="2015-12" db="EMBL/GenBank/DDBJ databases">
        <title>Diversity of Burkholderia near neighbor genomes.</title>
        <authorList>
            <person name="Sahl J."/>
            <person name="Wagner D."/>
            <person name="Keim P."/>
        </authorList>
    </citation>
    <scope>NUCLEOTIDE SEQUENCE [LARGE SCALE GENOMIC DNA]</scope>
    <source>
        <strain evidence="1 2">BDU6</strain>
    </source>
</reference>
<accession>A0A1B4FK02</accession>
<proteinExistence type="predicted"/>
<evidence type="ECO:0000313" key="2">
    <source>
        <dbReference type="Proteomes" id="UP000062519"/>
    </source>
</evidence>
<evidence type="ECO:0000313" key="1">
    <source>
        <dbReference type="EMBL" id="AOJ04020.1"/>
    </source>
</evidence>
<protein>
    <submittedName>
        <fullName evidence="1">Uncharacterized protein</fullName>
    </submittedName>
</protein>
<dbReference type="AlphaFoldDB" id="A0A1B4FK02"/>
<dbReference type="KEGG" id="buu:WS70_19170"/>
<dbReference type="EMBL" id="CP013387">
    <property type="protein sequence ID" value="AOJ04020.1"/>
    <property type="molecule type" value="Genomic_DNA"/>
</dbReference>
<organism evidence="1 2">
    <name type="scientific">Burkholderia mayonis</name>
    <dbReference type="NCBI Taxonomy" id="1385591"/>
    <lineage>
        <taxon>Bacteria</taxon>
        <taxon>Pseudomonadati</taxon>
        <taxon>Pseudomonadota</taxon>
        <taxon>Betaproteobacteria</taxon>
        <taxon>Burkholderiales</taxon>
        <taxon>Burkholderiaceae</taxon>
        <taxon>Burkholderia</taxon>
        <taxon>pseudomallei group</taxon>
    </lineage>
</organism>
<sequence length="62" mass="6754">MCSLAALRACSGKLAALEADRPDEIVTENVGCESHLNGAGRTRVRHWIELVDSLHTPDHENS</sequence>
<name>A0A1B4FK02_9BURK</name>
<dbReference type="Proteomes" id="UP000062519">
    <property type="component" value="Chromosome 2"/>
</dbReference>
<keyword evidence="2" id="KW-1185">Reference proteome</keyword>